<dbReference type="HOGENOM" id="CLU_2302651_0_0_5"/>
<dbReference type="AlphaFoldDB" id="I4Z3Q8"/>
<dbReference type="EMBL" id="JH660635">
    <property type="protein sequence ID" value="EIM30850.1"/>
    <property type="molecule type" value="Genomic_DNA"/>
</dbReference>
<accession>I4Z3Q8</accession>
<dbReference type="RefSeq" id="WP_009488989.1">
    <property type="nucleotide sequence ID" value="NZ_CP141050.1"/>
</dbReference>
<dbReference type="PATRIC" id="fig|864069.3.peg.404"/>
<protein>
    <submittedName>
        <fullName evidence="1">Uncharacterized protein</fullName>
    </submittedName>
</protein>
<name>I4Z3Q8_9HYPH</name>
<gene>
    <name evidence="1" type="ORF">MicloDRAFT_00003770</name>
</gene>
<proteinExistence type="predicted"/>
<keyword evidence="2" id="KW-1185">Reference proteome</keyword>
<dbReference type="OrthoDB" id="9832632at2"/>
<evidence type="ECO:0000313" key="2">
    <source>
        <dbReference type="Proteomes" id="UP000003947"/>
    </source>
</evidence>
<sequence>MLMQTPSRSGGHAIDSNPISLVEIQSFEAPVSWLLASAYQQDLVEFLLHRWRKDIQAAQDLSACRRWSDLVAAQFKWAWEAQQDHRTVLGKILFRSWRVH</sequence>
<organism evidence="1 2">
    <name type="scientific">Microvirga lotononidis</name>
    <dbReference type="NCBI Taxonomy" id="864069"/>
    <lineage>
        <taxon>Bacteria</taxon>
        <taxon>Pseudomonadati</taxon>
        <taxon>Pseudomonadota</taxon>
        <taxon>Alphaproteobacteria</taxon>
        <taxon>Hyphomicrobiales</taxon>
        <taxon>Methylobacteriaceae</taxon>
        <taxon>Microvirga</taxon>
    </lineage>
</organism>
<dbReference type="Proteomes" id="UP000003947">
    <property type="component" value="Unassembled WGS sequence"/>
</dbReference>
<evidence type="ECO:0000313" key="1">
    <source>
        <dbReference type="EMBL" id="EIM30850.1"/>
    </source>
</evidence>
<reference evidence="1 2" key="1">
    <citation type="submission" date="2012-02" db="EMBL/GenBank/DDBJ databases">
        <title>Improved High-Quality Draft sequence of Microvirga sp. WSM3557.</title>
        <authorList>
            <consortium name="US DOE Joint Genome Institute"/>
            <person name="Lucas S."/>
            <person name="Han J."/>
            <person name="Lapidus A."/>
            <person name="Cheng J.-F."/>
            <person name="Goodwin L."/>
            <person name="Pitluck S."/>
            <person name="Peters L."/>
            <person name="Zhang X."/>
            <person name="Detter J.C."/>
            <person name="Han C."/>
            <person name="Tapia R."/>
            <person name="Land M."/>
            <person name="Hauser L."/>
            <person name="Kyrpides N."/>
            <person name="Ivanova N."/>
            <person name="Pagani I."/>
            <person name="Brau L."/>
            <person name="Yates R."/>
            <person name="O'Hara G."/>
            <person name="Rui T."/>
            <person name="Howieson J."/>
            <person name="Reeve W."/>
            <person name="Woyke T."/>
        </authorList>
    </citation>
    <scope>NUCLEOTIDE SEQUENCE [LARGE SCALE GENOMIC DNA]</scope>
    <source>
        <strain evidence="1 2">WSM3557</strain>
    </source>
</reference>